<dbReference type="RefSeq" id="WP_167994354.1">
    <property type="nucleotide sequence ID" value="NZ_JAATJL010000001.1"/>
</dbReference>
<proteinExistence type="predicted"/>
<gene>
    <name evidence="3" type="ORF">BJ994_002351</name>
</gene>
<keyword evidence="1" id="KW-0812">Transmembrane</keyword>
<organism evidence="3 4">
    <name type="scientific">Arthrobacter pigmenti</name>
    <dbReference type="NCBI Taxonomy" id="271432"/>
    <lineage>
        <taxon>Bacteria</taxon>
        <taxon>Bacillati</taxon>
        <taxon>Actinomycetota</taxon>
        <taxon>Actinomycetes</taxon>
        <taxon>Micrococcales</taxon>
        <taxon>Micrococcaceae</taxon>
        <taxon>Arthrobacter</taxon>
    </lineage>
</organism>
<feature type="transmembrane region" description="Helical" evidence="1">
    <location>
        <begin position="61"/>
        <end position="79"/>
    </location>
</feature>
<accession>A0A846RUF6</accession>
<evidence type="ECO:0000313" key="3">
    <source>
        <dbReference type="EMBL" id="NJC23275.1"/>
    </source>
</evidence>
<name>A0A846RUF6_9MICC</name>
<dbReference type="InterPro" id="IPR058058">
    <property type="entry name" value="CBU_0592-like"/>
</dbReference>
<keyword evidence="1" id="KW-1133">Transmembrane helix</keyword>
<feature type="domain" description="CBU-0592-like" evidence="2">
    <location>
        <begin position="8"/>
        <end position="81"/>
    </location>
</feature>
<evidence type="ECO:0000259" key="2">
    <source>
        <dbReference type="Pfam" id="PF26604"/>
    </source>
</evidence>
<dbReference type="NCBIfam" id="NF047864">
    <property type="entry name" value="CBU_0592_membra"/>
    <property type="match status" value="1"/>
</dbReference>
<feature type="transmembrane region" description="Helical" evidence="1">
    <location>
        <begin position="6"/>
        <end position="25"/>
    </location>
</feature>
<sequence length="125" mass="13518">MDTFFLLSVLGWTGALCTITGYGLLTAGRLAATSRLFQALNITGSAFLFCSAYFSQAWPSAAVNALWAFIGLHALIMMLRTKKKAAPEPVPVEWLRFDDSTVTPPTLPLTLLPSSSVQHRTLTGV</sequence>
<keyword evidence="4" id="KW-1185">Reference proteome</keyword>
<evidence type="ECO:0000256" key="1">
    <source>
        <dbReference type="SAM" id="Phobius"/>
    </source>
</evidence>
<reference evidence="3 4" key="1">
    <citation type="submission" date="2020-03" db="EMBL/GenBank/DDBJ databases">
        <title>Sequencing the genomes of 1000 actinobacteria strains.</title>
        <authorList>
            <person name="Klenk H.-P."/>
        </authorList>
    </citation>
    <scope>NUCLEOTIDE SEQUENCE [LARGE SCALE GENOMIC DNA]</scope>
    <source>
        <strain evidence="3 4">DSM 16403</strain>
    </source>
</reference>
<evidence type="ECO:0000313" key="4">
    <source>
        <dbReference type="Proteomes" id="UP000547458"/>
    </source>
</evidence>
<dbReference type="EMBL" id="JAATJL010000001">
    <property type="protein sequence ID" value="NJC23275.1"/>
    <property type="molecule type" value="Genomic_DNA"/>
</dbReference>
<protein>
    <recommendedName>
        <fullName evidence="2">CBU-0592-like domain-containing protein</fullName>
    </recommendedName>
</protein>
<comment type="caution">
    <text evidence="3">The sequence shown here is derived from an EMBL/GenBank/DDBJ whole genome shotgun (WGS) entry which is preliminary data.</text>
</comment>
<keyword evidence="1" id="KW-0472">Membrane</keyword>
<dbReference type="AlphaFoldDB" id="A0A846RUF6"/>
<dbReference type="Pfam" id="PF26604">
    <property type="entry name" value="CBU_0592"/>
    <property type="match status" value="1"/>
</dbReference>
<dbReference type="Proteomes" id="UP000547458">
    <property type="component" value="Unassembled WGS sequence"/>
</dbReference>